<evidence type="ECO:0000256" key="4">
    <source>
        <dbReference type="ARBA" id="ARBA00023163"/>
    </source>
</evidence>
<reference evidence="8" key="1">
    <citation type="submission" date="2023-05" db="EMBL/GenBank/DDBJ databases">
        <authorList>
            <person name="Zhang X."/>
        </authorList>
    </citation>
    <scope>NUCLEOTIDE SEQUENCE</scope>
    <source>
        <strain evidence="8">YF14B1</strain>
    </source>
</reference>
<dbReference type="PRINTS" id="PR00038">
    <property type="entry name" value="HTHLUXR"/>
</dbReference>
<proteinExistence type="predicted"/>
<keyword evidence="3" id="KW-0238">DNA-binding</keyword>
<dbReference type="PROSITE" id="PS00622">
    <property type="entry name" value="HTH_LUXR_1"/>
    <property type="match status" value="1"/>
</dbReference>
<dbReference type="PANTHER" id="PTHR43214">
    <property type="entry name" value="TWO-COMPONENT RESPONSE REGULATOR"/>
    <property type="match status" value="1"/>
</dbReference>
<dbReference type="CDD" id="cd17535">
    <property type="entry name" value="REC_NarL-like"/>
    <property type="match status" value="1"/>
</dbReference>
<feature type="domain" description="HTH luxR-type" evidence="6">
    <location>
        <begin position="149"/>
        <end position="214"/>
    </location>
</feature>
<dbReference type="SUPFAM" id="SSF46894">
    <property type="entry name" value="C-terminal effector domain of the bipartite response regulators"/>
    <property type="match status" value="1"/>
</dbReference>
<evidence type="ECO:0000313" key="8">
    <source>
        <dbReference type="EMBL" id="MDJ1482573.1"/>
    </source>
</evidence>
<name>A0AAE3QTX6_9BACT</name>
<dbReference type="Proteomes" id="UP001241110">
    <property type="component" value="Unassembled WGS sequence"/>
</dbReference>
<dbReference type="AlphaFoldDB" id="A0AAE3QTX6"/>
<evidence type="ECO:0000259" key="7">
    <source>
        <dbReference type="PROSITE" id="PS50110"/>
    </source>
</evidence>
<dbReference type="PROSITE" id="PS50110">
    <property type="entry name" value="RESPONSE_REGULATORY"/>
    <property type="match status" value="1"/>
</dbReference>
<organism evidence="8 9">
    <name type="scientific">Xanthocytophaga flava</name>
    <dbReference type="NCBI Taxonomy" id="3048013"/>
    <lineage>
        <taxon>Bacteria</taxon>
        <taxon>Pseudomonadati</taxon>
        <taxon>Bacteroidota</taxon>
        <taxon>Cytophagia</taxon>
        <taxon>Cytophagales</taxon>
        <taxon>Rhodocytophagaceae</taxon>
        <taxon>Xanthocytophaga</taxon>
    </lineage>
</organism>
<gene>
    <name evidence="8" type="ORF">QNI16_18865</name>
</gene>
<feature type="modified residue" description="4-aspartylphosphate" evidence="5">
    <location>
        <position position="58"/>
    </location>
</feature>
<dbReference type="InterPro" id="IPR039420">
    <property type="entry name" value="WalR-like"/>
</dbReference>
<dbReference type="SMART" id="SM00421">
    <property type="entry name" value="HTH_LUXR"/>
    <property type="match status" value="1"/>
</dbReference>
<dbReference type="GO" id="GO:0003677">
    <property type="term" value="F:DNA binding"/>
    <property type="evidence" value="ECO:0007669"/>
    <property type="project" value="UniProtKB-KW"/>
</dbReference>
<dbReference type="CDD" id="cd06170">
    <property type="entry name" value="LuxR_C_like"/>
    <property type="match status" value="1"/>
</dbReference>
<evidence type="ECO:0000256" key="2">
    <source>
        <dbReference type="ARBA" id="ARBA00023015"/>
    </source>
</evidence>
<dbReference type="Gene3D" id="3.40.50.2300">
    <property type="match status" value="1"/>
</dbReference>
<dbReference type="PANTHER" id="PTHR43214:SF24">
    <property type="entry name" value="TRANSCRIPTIONAL REGULATORY PROTEIN NARL-RELATED"/>
    <property type="match status" value="1"/>
</dbReference>
<dbReference type="GO" id="GO:0006355">
    <property type="term" value="P:regulation of DNA-templated transcription"/>
    <property type="evidence" value="ECO:0007669"/>
    <property type="project" value="InterPro"/>
</dbReference>
<evidence type="ECO:0000313" key="9">
    <source>
        <dbReference type="Proteomes" id="UP001241110"/>
    </source>
</evidence>
<dbReference type="SMART" id="SM00448">
    <property type="entry name" value="REC"/>
    <property type="match status" value="1"/>
</dbReference>
<dbReference type="GO" id="GO:0000160">
    <property type="term" value="P:phosphorelay signal transduction system"/>
    <property type="evidence" value="ECO:0007669"/>
    <property type="project" value="InterPro"/>
</dbReference>
<feature type="domain" description="Response regulatory" evidence="7">
    <location>
        <begin position="7"/>
        <end position="125"/>
    </location>
</feature>
<evidence type="ECO:0000256" key="5">
    <source>
        <dbReference type="PROSITE-ProRule" id="PRU00169"/>
    </source>
</evidence>
<dbReference type="SUPFAM" id="SSF52172">
    <property type="entry name" value="CheY-like"/>
    <property type="match status" value="1"/>
</dbReference>
<dbReference type="Pfam" id="PF00196">
    <property type="entry name" value="GerE"/>
    <property type="match status" value="1"/>
</dbReference>
<dbReference type="InterPro" id="IPR001789">
    <property type="entry name" value="Sig_transdc_resp-reg_receiver"/>
</dbReference>
<dbReference type="EMBL" id="JASJOS010000008">
    <property type="protein sequence ID" value="MDJ1482573.1"/>
    <property type="molecule type" value="Genomic_DNA"/>
</dbReference>
<dbReference type="InterPro" id="IPR000792">
    <property type="entry name" value="Tscrpt_reg_LuxR_C"/>
</dbReference>
<evidence type="ECO:0000256" key="1">
    <source>
        <dbReference type="ARBA" id="ARBA00022553"/>
    </source>
</evidence>
<keyword evidence="1 5" id="KW-0597">Phosphoprotein</keyword>
<dbReference type="RefSeq" id="WP_313981832.1">
    <property type="nucleotide sequence ID" value="NZ_JASJOS010000008.1"/>
</dbReference>
<comment type="caution">
    <text evidence="8">The sequence shown here is derived from an EMBL/GenBank/DDBJ whole genome shotgun (WGS) entry which is preliminary data.</text>
</comment>
<keyword evidence="4" id="KW-0804">Transcription</keyword>
<dbReference type="InterPro" id="IPR058245">
    <property type="entry name" value="NreC/VraR/RcsB-like_REC"/>
</dbReference>
<dbReference type="InterPro" id="IPR011006">
    <property type="entry name" value="CheY-like_superfamily"/>
</dbReference>
<accession>A0AAE3QTX6</accession>
<dbReference type="InterPro" id="IPR016032">
    <property type="entry name" value="Sig_transdc_resp-reg_C-effctor"/>
</dbReference>
<protein>
    <submittedName>
        <fullName evidence="8">Response regulator transcription factor</fullName>
    </submittedName>
</protein>
<dbReference type="Pfam" id="PF00072">
    <property type="entry name" value="Response_reg"/>
    <property type="match status" value="1"/>
</dbReference>
<dbReference type="PROSITE" id="PS50043">
    <property type="entry name" value="HTH_LUXR_2"/>
    <property type="match status" value="1"/>
</dbReference>
<sequence length="216" mass="24318">MKNSPLRVAIVDDNHSYREGLVFMLQLSEDFECVGEYYSGHEFLRELPRTQPQVVLMDIEMPQMDGITCTQKIKALAAFAHVQVIVLSVLEDNHKILEAIVAGASGYLLKGEKPENILNAIEQVHQGGSFMSAEIARKVLFMVRVSNQSPKEKIELNERETQVLNGLVEGLSYKMIGDKYAIAIDTVRGYIKRIYEKLQVHSRSEAVAKALKNKLV</sequence>
<evidence type="ECO:0000259" key="6">
    <source>
        <dbReference type="PROSITE" id="PS50043"/>
    </source>
</evidence>
<evidence type="ECO:0000256" key="3">
    <source>
        <dbReference type="ARBA" id="ARBA00023125"/>
    </source>
</evidence>
<keyword evidence="2" id="KW-0805">Transcription regulation</keyword>